<dbReference type="InterPro" id="IPR029108">
    <property type="entry name" value="Ntox37-like_C"/>
</dbReference>
<feature type="chain" id="PRO_5045457650" evidence="4">
    <location>
        <begin position="27"/>
        <end position="1810"/>
    </location>
</feature>
<evidence type="ECO:0000256" key="2">
    <source>
        <dbReference type="ARBA" id="ARBA00022737"/>
    </source>
</evidence>
<protein>
    <submittedName>
        <fullName evidence="9">Polymorphic toxin type 37 domain-containing protein</fullName>
    </submittedName>
</protein>
<dbReference type="PANTHER" id="PTHR32305:SF15">
    <property type="entry name" value="PROTEIN RHSA-RELATED"/>
    <property type="match status" value="1"/>
</dbReference>
<evidence type="ECO:0000259" key="6">
    <source>
        <dbReference type="Pfam" id="PF15535"/>
    </source>
</evidence>
<reference evidence="10" key="1">
    <citation type="journal article" date="2019" name="Int. J. Syst. Evol. Microbiol.">
        <title>The Global Catalogue of Microorganisms (GCM) 10K type strain sequencing project: providing services to taxonomists for standard genome sequencing and annotation.</title>
        <authorList>
            <consortium name="The Broad Institute Genomics Platform"/>
            <consortium name="The Broad Institute Genome Sequencing Center for Infectious Disease"/>
            <person name="Wu L."/>
            <person name="Ma J."/>
        </authorList>
    </citation>
    <scope>NUCLEOTIDE SEQUENCE [LARGE SCALE GENOMIC DNA]</scope>
    <source>
        <strain evidence="10">CCUG 62945</strain>
    </source>
</reference>
<evidence type="ECO:0000259" key="7">
    <source>
        <dbReference type="Pfam" id="PF20148"/>
    </source>
</evidence>
<name>A0ABW2QYU3_9NEIS</name>
<comment type="caution">
    <text evidence="9">The sequence shown here is derived from an EMBL/GenBank/DDBJ whole genome shotgun (WGS) entry which is preliminary data.</text>
</comment>
<feature type="domain" description="SbsA Ig-like" evidence="5">
    <location>
        <begin position="214"/>
        <end position="315"/>
    </location>
</feature>
<dbReference type="InterPro" id="IPR045351">
    <property type="entry name" value="DUF6531"/>
</dbReference>
<dbReference type="PRINTS" id="PR00394">
    <property type="entry name" value="RHSPROTEIN"/>
</dbReference>
<feature type="domain" description="DUF6531" evidence="7">
    <location>
        <begin position="681"/>
        <end position="764"/>
    </location>
</feature>
<keyword evidence="2" id="KW-0677">Repeat</keyword>
<dbReference type="Gene3D" id="2.120.10.80">
    <property type="entry name" value="Kelch-type beta propeller"/>
    <property type="match status" value="1"/>
</dbReference>
<dbReference type="SUPFAM" id="SSF49464">
    <property type="entry name" value="Carboxypeptidase regulatory domain-like"/>
    <property type="match status" value="1"/>
</dbReference>
<feature type="region of interest" description="Disordered" evidence="3">
    <location>
        <begin position="1719"/>
        <end position="1810"/>
    </location>
</feature>
<dbReference type="Pfam" id="PF25023">
    <property type="entry name" value="TEN_YD-shell"/>
    <property type="match status" value="1"/>
</dbReference>
<dbReference type="InterPro" id="IPR031325">
    <property type="entry name" value="RHS_repeat"/>
</dbReference>
<dbReference type="InterPro" id="IPR032812">
    <property type="entry name" value="SbsA_Ig"/>
</dbReference>
<feature type="domain" description="Toxin 37-like C-terminal" evidence="6">
    <location>
        <begin position="1732"/>
        <end position="1807"/>
    </location>
</feature>
<evidence type="ECO:0000259" key="5">
    <source>
        <dbReference type="Pfam" id="PF13205"/>
    </source>
</evidence>
<dbReference type="Gene3D" id="2.60.40.1120">
    <property type="entry name" value="Carboxypeptidase-like, regulatory domain"/>
    <property type="match status" value="1"/>
</dbReference>
<dbReference type="Proteomes" id="UP001596473">
    <property type="component" value="Unassembled WGS sequence"/>
</dbReference>
<evidence type="ECO:0000256" key="3">
    <source>
        <dbReference type="SAM" id="MobiDB-lite"/>
    </source>
</evidence>
<dbReference type="PANTHER" id="PTHR32305">
    <property type="match status" value="1"/>
</dbReference>
<evidence type="ECO:0000256" key="1">
    <source>
        <dbReference type="ARBA" id="ARBA00022729"/>
    </source>
</evidence>
<feature type="compositionally biased region" description="Basic and acidic residues" evidence="3">
    <location>
        <begin position="1781"/>
        <end position="1795"/>
    </location>
</feature>
<evidence type="ECO:0000256" key="4">
    <source>
        <dbReference type="SAM" id="SignalP"/>
    </source>
</evidence>
<dbReference type="InterPro" id="IPR056823">
    <property type="entry name" value="TEN-like_YD-shell"/>
</dbReference>
<proteinExistence type="predicted"/>
<evidence type="ECO:0000259" key="8">
    <source>
        <dbReference type="Pfam" id="PF25023"/>
    </source>
</evidence>
<dbReference type="InterPro" id="IPR015915">
    <property type="entry name" value="Kelch-typ_b-propeller"/>
</dbReference>
<keyword evidence="1 4" id="KW-0732">Signal</keyword>
<dbReference type="InterPro" id="IPR006530">
    <property type="entry name" value="YD"/>
</dbReference>
<feature type="compositionally biased region" description="Basic and acidic residues" evidence="3">
    <location>
        <begin position="1738"/>
        <end position="1754"/>
    </location>
</feature>
<accession>A0ABW2QYU3</accession>
<feature type="signal peptide" evidence="4">
    <location>
        <begin position="1"/>
        <end position="26"/>
    </location>
</feature>
<dbReference type="Pfam" id="PF15535">
    <property type="entry name" value="Ntox37"/>
    <property type="match status" value="1"/>
</dbReference>
<feature type="domain" description="Teneurin-like YD-shell" evidence="8">
    <location>
        <begin position="1393"/>
        <end position="1628"/>
    </location>
</feature>
<dbReference type="Gene3D" id="2.60.40.1220">
    <property type="match status" value="1"/>
</dbReference>
<organism evidence="9 10">
    <name type="scientific">Iodobacter arcticus</name>
    <dbReference type="NCBI Taxonomy" id="590593"/>
    <lineage>
        <taxon>Bacteria</taxon>
        <taxon>Pseudomonadati</taxon>
        <taxon>Pseudomonadota</taxon>
        <taxon>Betaproteobacteria</taxon>
        <taxon>Neisseriales</taxon>
        <taxon>Chitinibacteraceae</taxon>
        <taxon>Iodobacter</taxon>
    </lineage>
</organism>
<dbReference type="SUPFAM" id="SSF117281">
    <property type="entry name" value="Kelch motif"/>
    <property type="match status" value="1"/>
</dbReference>
<dbReference type="Pfam" id="PF13205">
    <property type="entry name" value="Big_5"/>
    <property type="match status" value="1"/>
</dbReference>
<sequence>MNSPFLSLHKLLAGLLIGFSACSASADVRLTMPGGDILSSSGKEFQLRLSGQQQSKTLALELPLARTGHSLTVLPSGLVWVHGGADEQGRLIEQDVLLNIATGTITSLADSKLLARRGHTATVLMDGKVLIAGGSDAKGKMSGVAEIWDPVGNTTITLAAKPQARLGGVAQWQADGRILLSGGKNAKGESALSELFNPLSQTFSTQADLSVAASSAPKVAFTNPAEGSLGVPVQPQIALLFNKHFDSASISVKTVTLWGVDGVIPLKVTAAENGMLAFIRPSRALLPGQRYTLFVSGAQDTNQAPLELFSLSFDTALLNGEKNKPESAELAANKLTGLSVNQPAINAAPRSAFNDQDDESWIPNSKNYFGAWRSTRQPASDVLQKRMALFSYRAKAGLLKPAAPESTERMMLRSAGVQMRASSQTSVSGTVLRLNGKPLADVKITVGGVSGKTNEEGRFTLNGVLPGTQEIVVDATQAGGQPGRYGQFVLVEPLADGKANELTHMVWMPKIDQSNMVTISSPTTQEVVLKHPAMPGLEVRIPKGMVIRDREGQIVTRVGLTPMPIDTAPFATPGNFPVYFTVQPGGAFLQQITAGGELGARVIYPNYSGLKSGEKVDVWNYSSARGGWHVYGNATVSSDAKQIVPAQGVVLNDFMGYGFSTPEPALPGPLDPPDSPSCEADPITCHDGAFLHNQTDMAVQDIVPLSVSRSYHSILAQNQRLQNTKKVLPFGLGMSFPYGLRVNVPGNSTNKLYLETASGAVYTFYSAEKDAMTAVYKHTATNGSLRNATISHFNDNWRLVLPGGSLYVFSAHGNSTSSGYAPWGYAIYMQDPQGNTVNFSYTGNNLTQIISPSGRWINFTYDKNGHIKSASDMLNRTVEYVYESEDLYPGRPELIRLKAVNYPDNTSEQYLYNANLAVVGIEGVINRLGNTMMSNKYEQVTDRAARITQQTLTNGALFEFNYELDGNKVKKTLINKPRKFNGLNDAGNFKRVVTFDAYGRTLTESIADSSDINQTTRFDYETASGRRYQITDAAGRITRYGYDEQGNTSSITRMFGTAEANTTVLRYDPRGGKDPRFAGLPAAIWNEARPASVTQYAYNDQAQLETITSAQGKQTILTYTAQGQLQTVTNPLKQTTRYDYRLGDLYSVSDAYGNTTVYETDAQGRVLANRDALGHSTFYEYDSNDYPQKVTDANGLPTSTKYDALGNLRLLTDARNNQFIWDYDFIKDVYTRTDRDNLQDIYRYDTHGNLRSVTDRAKRTTSMTYDALNRAVTSAYPDAELAYAYDAQKNTLQMVSEQLPGQALRQYRFTWDNFDRLKSETNAQGVLGYEYDGLSRRNQLTIAALGQSKRSLNYEYDDDGRLYSIAENGEAVQYQYNDAGRLAGLNLPKGLSIAYDWYDNGDLKRIEYKSTNNLLGDINYQYDKAGRRTEQRGSWARQLLPTPMEAETDRADRLKKFNGQELEYDLLGNLSKQGGQSYIWDSRNRLVQINNANGPVARFDYDAFGRRIAKTIAGNSTQYLYDGGNAVSELGSNPAQMLVGPGLDSWLARTDSQGRRWMMPDALGSILALVDDAANVKTQYSYEAYGETQASGEVSSNPYQYTGRENDGNGMYYYRARYYNPLMKRFISQDPIGVMGGVNLYGYVGGNPVNYADPTGLFAIIIRRPGGVPGFMGPSPSSSDEELLIPPKPFSERLKGWCNDNLSPGGAIEGAKNIWDIISSKPPEDAHDPQGAKAPGKPGKDEGFSDPKGGEDWVKNPNGRGSGWRDAKGNVWVPTGPETPGRGDAHGGPHWDVQKPKGGYINVYPGGKQR</sequence>
<dbReference type="NCBIfam" id="TIGR01643">
    <property type="entry name" value="YD_repeat_2x"/>
    <property type="match status" value="4"/>
</dbReference>
<dbReference type="Pfam" id="PF20148">
    <property type="entry name" value="DUF6531"/>
    <property type="match status" value="1"/>
</dbReference>
<dbReference type="EMBL" id="JBHTBQ010000027">
    <property type="protein sequence ID" value="MFC7420821.1"/>
    <property type="molecule type" value="Genomic_DNA"/>
</dbReference>
<dbReference type="Pfam" id="PF05593">
    <property type="entry name" value="RHS_repeat"/>
    <property type="match status" value="1"/>
</dbReference>
<evidence type="ECO:0000313" key="9">
    <source>
        <dbReference type="EMBL" id="MFC7420821.1"/>
    </source>
</evidence>
<dbReference type="InterPro" id="IPR050708">
    <property type="entry name" value="T6SS_VgrG/RHS"/>
</dbReference>
<dbReference type="InterPro" id="IPR014755">
    <property type="entry name" value="Cu-Rt/internalin_Ig-like"/>
</dbReference>
<dbReference type="RefSeq" id="WP_380188416.1">
    <property type="nucleotide sequence ID" value="NZ_JBHTBQ010000027.1"/>
</dbReference>
<keyword evidence="10" id="KW-1185">Reference proteome</keyword>
<dbReference type="Gene3D" id="2.180.10.10">
    <property type="entry name" value="RHS repeat-associated core"/>
    <property type="match status" value="4"/>
</dbReference>
<evidence type="ECO:0000313" key="10">
    <source>
        <dbReference type="Proteomes" id="UP001596473"/>
    </source>
</evidence>
<dbReference type="InterPro" id="IPR022385">
    <property type="entry name" value="Rhs_assc_core"/>
</dbReference>
<dbReference type="InterPro" id="IPR008969">
    <property type="entry name" value="CarboxyPept-like_regulatory"/>
</dbReference>
<gene>
    <name evidence="9" type="ORF">ACFQNF_13210</name>
</gene>
<dbReference type="NCBIfam" id="TIGR03696">
    <property type="entry name" value="Rhs_assc_core"/>
    <property type="match status" value="1"/>
</dbReference>